<dbReference type="Pfam" id="PF06881">
    <property type="entry name" value="Elongin_A"/>
    <property type="match status" value="1"/>
</dbReference>
<feature type="compositionally biased region" description="Polar residues" evidence="1">
    <location>
        <begin position="312"/>
        <end position="326"/>
    </location>
</feature>
<dbReference type="EMBL" id="JASBNA010000003">
    <property type="protein sequence ID" value="KAK7693819.1"/>
    <property type="molecule type" value="Genomic_DNA"/>
</dbReference>
<evidence type="ECO:0000256" key="1">
    <source>
        <dbReference type="SAM" id="MobiDB-lite"/>
    </source>
</evidence>
<evidence type="ECO:0008006" key="4">
    <source>
        <dbReference type="Google" id="ProtNLM"/>
    </source>
</evidence>
<dbReference type="Gene3D" id="6.10.250.3180">
    <property type="match status" value="1"/>
</dbReference>
<feature type="compositionally biased region" description="Low complexity" evidence="1">
    <location>
        <begin position="241"/>
        <end position="259"/>
    </location>
</feature>
<dbReference type="Proteomes" id="UP001385951">
    <property type="component" value="Unassembled WGS sequence"/>
</dbReference>
<dbReference type="InterPro" id="IPR010684">
    <property type="entry name" value="RNA_pol_II_trans_fac_SIII_A"/>
</dbReference>
<name>A0AAW0GW70_9APHY</name>
<gene>
    <name evidence="2" type="ORF">QCA50_003391</name>
</gene>
<protein>
    <recommendedName>
        <fullName evidence="4">Elongin-A</fullName>
    </recommendedName>
</protein>
<feature type="region of interest" description="Disordered" evidence="1">
    <location>
        <begin position="119"/>
        <end position="140"/>
    </location>
</feature>
<keyword evidence="3" id="KW-1185">Reference proteome</keyword>
<organism evidence="2 3">
    <name type="scientific">Cerrena zonata</name>
    <dbReference type="NCBI Taxonomy" id="2478898"/>
    <lineage>
        <taxon>Eukaryota</taxon>
        <taxon>Fungi</taxon>
        <taxon>Dikarya</taxon>
        <taxon>Basidiomycota</taxon>
        <taxon>Agaricomycotina</taxon>
        <taxon>Agaricomycetes</taxon>
        <taxon>Polyporales</taxon>
        <taxon>Cerrenaceae</taxon>
        <taxon>Cerrena</taxon>
    </lineage>
</organism>
<dbReference type="GO" id="GO:0006368">
    <property type="term" value="P:transcription elongation by RNA polymerase II"/>
    <property type="evidence" value="ECO:0007669"/>
    <property type="project" value="InterPro"/>
</dbReference>
<dbReference type="PANTHER" id="PTHR15141:SF76">
    <property type="entry name" value="TRANSCRIPTION ELONGATION FACTOR B POLYPEPTIDE 3"/>
    <property type="match status" value="1"/>
</dbReference>
<feature type="compositionally biased region" description="Polar residues" evidence="1">
    <location>
        <begin position="260"/>
        <end position="272"/>
    </location>
</feature>
<reference evidence="2 3" key="1">
    <citation type="submission" date="2022-09" db="EMBL/GenBank/DDBJ databases">
        <authorList>
            <person name="Palmer J.M."/>
        </authorList>
    </citation>
    <scope>NUCLEOTIDE SEQUENCE [LARGE SCALE GENOMIC DNA]</scope>
    <source>
        <strain evidence="2 3">DSM 7382</strain>
    </source>
</reference>
<accession>A0AAW0GW70</accession>
<evidence type="ECO:0000313" key="2">
    <source>
        <dbReference type="EMBL" id="KAK7693819.1"/>
    </source>
</evidence>
<dbReference type="InterPro" id="IPR051870">
    <property type="entry name" value="Elongin-A_domain"/>
</dbReference>
<sequence>MNVHDDVETSGTITRKVPSLVSLCQRVAISNSERLTSLGDHFRIDLILPILQYCSAETLFRFEQASPQLIQETSEFWHALCFKVYPLLAQQNYSDEPPESWRDAFLHLRDLEEQRLEAAGNRLRTQREKEEQRKKDSQIKITDKLPPHKRARAWGSYQPKTLLQKTRSDAVKMQKGVYASPLASRMPVTKGYRSVLTGTSGTTPLFPTVTPSVATPSSNATSGSRVTVTAVSVKRPSLKPSHSSNTSASSQSSVGPVSARKTSAPTLDSSTPRPDRPLSGNQSHRVPERRSFKPPNAKKDPMAALFLPKSRAFSQLPTDSSLRTRP</sequence>
<dbReference type="AlphaFoldDB" id="A0AAW0GW70"/>
<feature type="compositionally biased region" description="Polar residues" evidence="1">
    <location>
        <begin position="199"/>
        <end position="230"/>
    </location>
</feature>
<feature type="compositionally biased region" description="Basic and acidic residues" evidence="1">
    <location>
        <begin position="125"/>
        <end position="140"/>
    </location>
</feature>
<dbReference type="PANTHER" id="PTHR15141">
    <property type="entry name" value="TRANSCRIPTION ELONGATION FACTOR B POLYPEPTIDE 3"/>
    <property type="match status" value="1"/>
</dbReference>
<feature type="region of interest" description="Disordered" evidence="1">
    <location>
        <begin position="199"/>
        <end position="326"/>
    </location>
</feature>
<comment type="caution">
    <text evidence="2">The sequence shown here is derived from an EMBL/GenBank/DDBJ whole genome shotgun (WGS) entry which is preliminary data.</text>
</comment>
<evidence type="ECO:0000313" key="3">
    <source>
        <dbReference type="Proteomes" id="UP001385951"/>
    </source>
</evidence>
<dbReference type="GO" id="GO:0070449">
    <property type="term" value="C:elongin complex"/>
    <property type="evidence" value="ECO:0007669"/>
    <property type="project" value="InterPro"/>
</dbReference>
<feature type="compositionally biased region" description="Basic and acidic residues" evidence="1">
    <location>
        <begin position="285"/>
        <end position="301"/>
    </location>
</feature>
<proteinExistence type="predicted"/>